<evidence type="ECO:0000259" key="1">
    <source>
        <dbReference type="PROSITE" id="PS50943"/>
    </source>
</evidence>
<dbReference type="SUPFAM" id="SSF47413">
    <property type="entry name" value="lambda repressor-like DNA-binding domains"/>
    <property type="match status" value="1"/>
</dbReference>
<evidence type="ECO:0000313" key="3">
    <source>
        <dbReference type="Proteomes" id="UP000614982"/>
    </source>
</evidence>
<accession>A0ABQ1DID1</accession>
<dbReference type="InterPro" id="IPR001387">
    <property type="entry name" value="Cro/C1-type_HTH"/>
</dbReference>
<protein>
    <recommendedName>
        <fullName evidence="1">HTH cro/C1-type domain-containing protein</fullName>
    </recommendedName>
</protein>
<dbReference type="CDD" id="cd00093">
    <property type="entry name" value="HTH_XRE"/>
    <property type="match status" value="1"/>
</dbReference>
<sequence length="113" mass="13229">MLGVAAKDIYAYQISENQLYRMRLFNESGVMARALYRREHQVLIKLLRTVRENANLTQAECSRALGRPQSFMSDVEKGLRRLDLVQLRDLCEVTGYELPQFIREYEETLIADE</sequence>
<evidence type="ECO:0000313" key="2">
    <source>
        <dbReference type="EMBL" id="GFM90757.1"/>
    </source>
</evidence>
<gene>
    <name evidence="2" type="ORF">PSCICP_07290</name>
</gene>
<dbReference type="Pfam" id="PF13560">
    <property type="entry name" value="HTH_31"/>
    <property type="match status" value="1"/>
</dbReference>
<dbReference type="EMBL" id="BLWA01000002">
    <property type="protein sequence ID" value="GFM90757.1"/>
    <property type="molecule type" value="Genomic_DNA"/>
</dbReference>
<dbReference type="Gene3D" id="1.10.260.40">
    <property type="entry name" value="lambda repressor-like DNA-binding domains"/>
    <property type="match status" value="1"/>
</dbReference>
<proteinExistence type="predicted"/>
<dbReference type="SMART" id="SM00530">
    <property type="entry name" value="HTH_XRE"/>
    <property type="match status" value="1"/>
</dbReference>
<name>A0ABQ1DID1_PSECI</name>
<dbReference type="RefSeq" id="WP_308507676.1">
    <property type="nucleotide sequence ID" value="NZ_BLVV01000002.1"/>
</dbReference>
<comment type="caution">
    <text evidence="2">The sequence shown here is derived from an EMBL/GenBank/DDBJ whole genome shotgun (WGS) entry which is preliminary data.</text>
</comment>
<keyword evidence="3" id="KW-1185">Reference proteome</keyword>
<feature type="domain" description="HTH cro/C1-type" evidence="1">
    <location>
        <begin position="47"/>
        <end position="101"/>
    </location>
</feature>
<organism evidence="2 3">
    <name type="scientific">Pseudomonas cichorii</name>
    <dbReference type="NCBI Taxonomy" id="36746"/>
    <lineage>
        <taxon>Bacteria</taxon>
        <taxon>Pseudomonadati</taxon>
        <taxon>Pseudomonadota</taxon>
        <taxon>Gammaproteobacteria</taxon>
        <taxon>Pseudomonadales</taxon>
        <taxon>Pseudomonadaceae</taxon>
        <taxon>Pseudomonas</taxon>
    </lineage>
</organism>
<dbReference type="InterPro" id="IPR010982">
    <property type="entry name" value="Lambda_DNA-bd_dom_sf"/>
</dbReference>
<dbReference type="PROSITE" id="PS50943">
    <property type="entry name" value="HTH_CROC1"/>
    <property type="match status" value="1"/>
</dbReference>
<dbReference type="Proteomes" id="UP000614982">
    <property type="component" value="Unassembled WGS sequence"/>
</dbReference>
<reference evidence="2 3" key="1">
    <citation type="submission" date="2020-05" db="EMBL/GenBank/DDBJ databases">
        <title>Genetic diversity of Pseudomonas cichorii.</title>
        <authorList>
            <person name="Tani S."/>
            <person name="Yagi H."/>
            <person name="Hashimoto S."/>
            <person name="Iiyama K."/>
            <person name="Furuya N."/>
        </authorList>
    </citation>
    <scope>NUCLEOTIDE SEQUENCE [LARGE SCALE GENOMIC DNA]</scope>
    <source>
        <strain evidence="2 3">LMG 2162</strain>
    </source>
</reference>